<gene>
    <name evidence="2" type="ORF">ABFZ84_07085</name>
</gene>
<keyword evidence="3" id="KW-1185">Reference proteome</keyword>
<organism evidence="2 3">
    <name type="scientific">Hyphococcus lacteus</name>
    <dbReference type="NCBI Taxonomy" id="3143536"/>
    <lineage>
        <taxon>Bacteria</taxon>
        <taxon>Pseudomonadati</taxon>
        <taxon>Pseudomonadota</taxon>
        <taxon>Alphaproteobacteria</taxon>
        <taxon>Parvularculales</taxon>
        <taxon>Parvularculaceae</taxon>
        <taxon>Hyphococcus</taxon>
    </lineage>
</organism>
<evidence type="ECO:0000313" key="3">
    <source>
        <dbReference type="Proteomes" id="UP001560685"/>
    </source>
</evidence>
<evidence type="ECO:0000256" key="1">
    <source>
        <dbReference type="SAM" id="SignalP"/>
    </source>
</evidence>
<protein>
    <submittedName>
        <fullName evidence="2">DUF6491 family protein</fullName>
    </submittedName>
</protein>
<keyword evidence="1" id="KW-0732">Signal</keyword>
<feature type="signal peptide" evidence="1">
    <location>
        <begin position="1"/>
        <end position="24"/>
    </location>
</feature>
<evidence type="ECO:0000313" key="2">
    <source>
        <dbReference type="EMBL" id="MEX6633311.1"/>
    </source>
</evidence>
<dbReference type="RefSeq" id="WP_369313266.1">
    <property type="nucleotide sequence ID" value="NZ_JBEHZE010000001.1"/>
</dbReference>
<dbReference type="Proteomes" id="UP001560685">
    <property type="component" value="Unassembled WGS sequence"/>
</dbReference>
<comment type="caution">
    <text evidence="2">The sequence shown here is derived from an EMBL/GenBank/DDBJ whole genome shotgun (WGS) entry which is preliminary data.</text>
</comment>
<feature type="chain" id="PRO_5045650910" evidence="1">
    <location>
        <begin position="25"/>
        <end position="148"/>
    </location>
</feature>
<proteinExistence type="predicted"/>
<dbReference type="EMBL" id="JBEHZE010000001">
    <property type="protein sequence ID" value="MEX6633311.1"/>
    <property type="molecule type" value="Genomic_DNA"/>
</dbReference>
<sequence>MRHHVSLAVIAGFSVFALTSAAMADPDEPAATSDDPRVGDEVNQICFQRNINGWRTLKKQDDVILLERGVNNWYRVELSGACRYNVLNSAINIGIDGGRGSSCVRRGDVIIVEDSPSFNRRCMITKMYEWNDGAAAPTDDEPSDGGNN</sequence>
<accession>A0ABV3Z3D4</accession>
<reference evidence="2 3" key="1">
    <citation type="submission" date="2024-05" db="EMBL/GenBank/DDBJ databases">
        <title>Three bacterial strains, DH-69, EH-24, and ECK-19 isolated from coastal sediments.</title>
        <authorList>
            <person name="Ye Y.-Q."/>
            <person name="Du Z.-J."/>
        </authorList>
    </citation>
    <scope>NUCLEOTIDE SEQUENCE [LARGE SCALE GENOMIC DNA]</scope>
    <source>
        <strain evidence="2 3">ECK-19</strain>
    </source>
</reference>
<name>A0ABV3Z3D4_9PROT</name>
<dbReference type="InterPro" id="IPR045500">
    <property type="entry name" value="DUF6491"/>
</dbReference>
<dbReference type="Pfam" id="PF20101">
    <property type="entry name" value="DUF6491"/>
    <property type="match status" value="1"/>
</dbReference>